<feature type="domain" description="Cytochrome c" evidence="6">
    <location>
        <begin position="70"/>
        <end position="187"/>
    </location>
</feature>
<dbReference type="Proteomes" id="UP000198850">
    <property type="component" value="Unassembled WGS sequence"/>
</dbReference>
<dbReference type="GO" id="GO:0046872">
    <property type="term" value="F:metal ion binding"/>
    <property type="evidence" value="ECO:0007669"/>
    <property type="project" value="UniProtKB-KW"/>
</dbReference>
<dbReference type="GO" id="GO:0020037">
    <property type="term" value="F:heme binding"/>
    <property type="evidence" value="ECO:0007669"/>
    <property type="project" value="InterPro"/>
</dbReference>
<gene>
    <name evidence="7" type="ORF">SAMN05443550_10313</name>
</gene>
<dbReference type="Pfam" id="PF13442">
    <property type="entry name" value="Cytochrome_CBB3"/>
    <property type="match status" value="1"/>
</dbReference>
<keyword evidence="2 4" id="KW-0479">Metal-binding</keyword>
<reference evidence="7 8" key="1">
    <citation type="submission" date="2016-10" db="EMBL/GenBank/DDBJ databases">
        <authorList>
            <person name="de Groot N.N."/>
        </authorList>
    </citation>
    <scope>NUCLEOTIDE SEQUENCE [LARGE SCALE GENOMIC DNA]</scope>
    <source>
        <strain evidence="7 8">DSM 19033</strain>
    </source>
</reference>
<keyword evidence="3 4" id="KW-0408">Iron</keyword>
<sequence>MNKQTLINRYLILLLVFVAGLATVVFTVYKRTTAAHPDRFGFGRAAGTDEIRALDIDVRPDGRGLPAGSGSVEPGRLIYNSKCIACHGDGEKTESPLLGEALFLNYPVKNASGNGQESNKTSPQNGTSAKVKTAGGQTDSTPKTIGTYWPYATTIFDYVRRAMPYNAPGSLTDQEVYHLTAYLLYRNRIISAQTVINEKSLPKIVMPAKEKYVEDDREGGTELK</sequence>
<organism evidence="7 8">
    <name type="scientific">Pedobacter hartonius</name>
    <dbReference type="NCBI Taxonomy" id="425514"/>
    <lineage>
        <taxon>Bacteria</taxon>
        <taxon>Pseudomonadati</taxon>
        <taxon>Bacteroidota</taxon>
        <taxon>Sphingobacteriia</taxon>
        <taxon>Sphingobacteriales</taxon>
        <taxon>Sphingobacteriaceae</taxon>
        <taxon>Pedobacter</taxon>
    </lineage>
</organism>
<dbReference type="InterPro" id="IPR009056">
    <property type="entry name" value="Cyt_c-like_dom"/>
</dbReference>
<dbReference type="RefSeq" id="WP_090555697.1">
    <property type="nucleotide sequence ID" value="NZ_FNRA01000003.1"/>
</dbReference>
<evidence type="ECO:0000313" key="8">
    <source>
        <dbReference type="Proteomes" id="UP000198850"/>
    </source>
</evidence>
<dbReference type="OrthoDB" id="9779283at2"/>
<evidence type="ECO:0000256" key="3">
    <source>
        <dbReference type="ARBA" id="ARBA00023004"/>
    </source>
</evidence>
<dbReference type="SUPFAM" id="SSF46626">
    <property type="entry name" value="Cytochrome c"/>
    <property type="match status" value="1"/>
</dbReference>
<evidence type="ECO:0000256" key="2">
    <source>
        <dbReference type="ARBA" id="ARBA00022723"/>
    </source>
</evidence>
<name>A0A1H4AKZ0_9SPHI</name>
<dbReference type="GO" id="GO:0009055">
    <property type="term" value="F:electron transfer activity"/>
    <property type="evidence" value="ECO:0007669"/>
    <property type="project" value="InterPro"/>
</dbReference>
<dbReference type="Gene3D" id="1.10.760.10">
    <property type="entry name" value="Cytochrome c-like domain"/>
    <property type="match status" value="1"/>
</dbReference>
<dbReference type="InterPro" id="IPR036909">
    <property type="entry name" value="Cyt_c-like_dom_sf"/>
</dbReference>
<dbReference type="AlphaFoldDB" id="A0A1H4AKZ0"/>
<evidence type="ECO:0000259" key="6">
    <source>
        <dbReference type="PROSITE" id="PS51007"/>
    </source>
</evidence>
<keyword evidence="1 4" id="KW-0349">Heme</keyword>
<evidence type="ECO:0000313" key="7">
    <source>
        <dbReference type="EMBL" id="SEA36334.1"/>
    </source>
</evidence>
<dbReference type="STRING" id="425514.SAMN05443550_10313"/>
<keyword evidence="8" id="KW-1185">Reference proteome</keyword>
<dbReference type="PROSITE" id="PS51007">
    <property type="entry name" value="CYTC"/>
    <property type="match status" value="1"/>
</dbReference>
<protein>
    <submittedName>
        <fullName evidence="7">Cytochrome c</fullName>
    </submittedName>
</protein>
<dbReference type="EMBL" id="FNRA01000003">
    <property type="protein sequence ID" value="SEA36334.1"/>
    <property type="molecule type" value="Genomic_DNA"/>
</dbReference>
<proteinExistence type="predicted"/>
<feature type="region of interest" description="Disordered" evidence="5">
    <location>
        <begin position="113"/>
        <end position="139"/>
    </location>
</feature>
<evidence type="ECO:0000256" key="5">
    <source>
        <dbReference type="SAM" id="MobiDB-lite"/>
    </source>
</evidence>
<evidence type="ECO:0000256" key="1">
    <source>
        <dbReference type="ARBA" id="ARBA00022617"/>
    </source>
</evidence>
<evidence type="ECO:0000256" key="4">
    <source>
        <dbReference type="PROSITE-ProRule" id="PRU00433"/>
    </source>
</evidence>
<accession>A0A1H4AKZ0</accession>